<protein>
    <submittedName>
        <fullName evidence="4">LysM peptidoglycan-binding domain-containing protein</fullName>
    </submittedName>
</protein>
<feature type="chain" id="PRO_5046408421" evidence="2">
    <location>
        <begin position="22"/>
        <end position="403"/>
    </location>
</feature>
<dbReference type="RefSeq" id="WP_273628304.1">
    <property type="nucleotide sequence ID" value="NZ_CP117167.1"/>
</dbReference>
<feature type="region of interest" description="Disordered" evidence="1">
    <location>
        <begin position="157"/>
        <end position="200"/>
    </location>
</feature>
<dbReference type="PANTHER" id="PTHR33734">
    <property type="entry name" value="LYSM DOMAIN-CONTAINING GPI-ANCHORED PROTEIN 2"/>
    <property type="match status" value="1"/>
</dbReference>
<dbReference type="SMART" id="SM00257">
    <property type="entry name" value="LysM"/>
    <property type="match status" value="3"/>
</dbReference>
<organism evidence="4 5">
    <name type="scientific">Mucilaginibacter jinjuensis</name>
    <dbReference type="NCBI Taxonomy" id="1176721"/>
    <lineage>
        <taxon>Bacteria</taxon>
        <taxon>Pseudomonadati</taxon>
        <taxon>Bacteroidota</taxon>
        <taxon>Sphingobacteriia</taxon>
        <taxon>Sphingobacteriales</taxon>
        <taxon>Sphingobacteriaceae</taxon>
        <taxon>Mucilaginibacter</taxon>
    </lineage>
</organism>
<dbReference type="EMBL" id="CP117167">
    <property type="protein sequence ID" value="WCT10186.1"/>
    <property type="molecule type" value="Genomic_DNA"/>
</dbReference>
<accession>A0ABY7T1C2</accession>
<evidence type="ECO:0000313" key="4">
    <source>
        <dbReference type="EMBL" id="WCT10186.1"/>
    </source>
</evidence>
<sequence>MRLKILLLVLSFSTLSASLFANPVIDSVGVENQSGKKVILHKVAPKETYYAIARRYNVKPQAVINFNKSAVLHEGDIVKVPTDLPFAQAVAPAPVQTQVQTSTVAAGTVIQYKVAQHEYLYGLARRFNTTVEDIKKLNNLQSDNLKPGQVINIRQGAGAQPATQAAAPAPVQTQPVVQQQTPVTPPVQQQAQTTPANTGENGTIVQYKVTKHEYLYSVAKRFNSTVEDIKQRNNLKSNSLSPGMTLNILQGAAAGATAPVTATHPVETFSVQEKPEKNDTVPPARRDTTNVATIADSLNAEHHAPSKYGLFEKNEKGVATTLDDPTLDQSKKLILHRTAPIGTVIKITNPMTNRTTFAKVVGRFTDSESTKDVILVMTKSVAESLGALDKRFHVNISYGVPNE</sequence>
<feature type="compositionally biased region" description="Low complexity" evidence="1">
    <location>
        <begin position="159"/>
        <end position="196"/>
    </location>
</feature>
<dbReference type="PANTHER" id="PTHR33734:SF22">
    <property type="entry name" value="MEMBRANE-BOUND LYTIC MUREIN TRANSGLYCOSYLASE D"/>
    <property type="match status" value="1"/>
</dbReference>
<proteinExistence type="predicted"/>
<dbReference type="PROSITE" id="PS51782">
    <property type="entry name" value="LYSM"/>
    <property type="match status" value="2"/>
</dbReference>
<gene>
    <name evidence="4" type="ORF">PQO05_15735</name>
</gene>
<dbReference type="InterPro" id="IPR036779">
    <property type="entry name" value="LysM_dom_sf"/>
</dbReference>
<reference evidence="4 5" key="1">
    <citation type="submission" date="2023-02" db="EMBL/GenBank/DDBJ databases">
        <title>Genome sequence of Mucilaginibacter jinjuensis strain KACC 16571.</title>
        <authorList>
            <person name="Kim S."/>
            <person name="Heo J."/>
            <person name="Kwon S.-W."/>
        </authorList>
    </citation>
    <scope>NUCLEOTIDE SEQUENCE [LARGE SCALE GENOMIC DNA]</scope>
    <source>
        <strain evidence="4 5">KACC 16571</strain>
    </source>
</reference>
<dbReference type="InterPro" id="IPR018392">
    <property type="entry name" value="LysM"/>
</dbReference>
<name>A0ABY7T1C2_9SPHI</name>
<dbReference type="CDD" id="cd00118">
    <property type="entry name" value="LysM"/>
    <property type="match status" value="3"/>
</dbReference>
<dbReference type="Gene3D" id="2.40.40.10">
    <property type="entry name" value="RlpA-like domain"/>
    <property type="match status" value="1"/>
</dbReference>
<feature type="domain" description="LysM" evidence="3">
    <location>
        <begin position="205"/>
        <end position="248"/>
    </location>
</feature>
<keyword evidence="5" id="KW-1185">Reference proteome</keyword>
<feature type="signal peptide" evidence="2">
    <location>
        <begin position="1"/>
        <end position="21"/>
    </location>
</feature>
<evidence type="ECO:0000256" key="2">
    <source>
        <dbReference type="SAM" id="SignalP"/>
    </source>
</evidence>
<dbReference type="SUPFAM" id="SSF54106">
    <property type="entry name" value="LysM domain"/>
    <property type="match status" value="3"/>
</dbReference>
<dbReference type="Gene3D" id="3.10.350.10">
    <property type="entry name" value="LysM domain"/>
    <property type="match status" value="3"/>
</dbReference>
<dbReference type="Pfam" id="PF01476">
    <property type="entry name" value="LysM"/>
    <property type="match status" value="3"/>
</dbReference>
<dbReference type="InterPro" id="IPR036908">
    <property type="entry name" value="RlpA-like_sf"/>
</dbReference>
<dbReference type="Proteomes" id="UP001216139">
    <property type="component" value="Chromosome"/>
</dbReference>
<feature type="domain" description="LysM" evidence="3">
    <location>
        <begin position="110"/>
        <end position="153"/>
    </location>
</feature>
<evidence type="ECO:0000256" key="1">
    <source>
        <dbReference type="SAM" id="MobiDB-lite"/>
    </source>
</evidence>
<evidence type="ECO:0000313" key="5">
    <source>
        <dbReference type="Proteomes" id="UP001216139"/>
    </source>
</evidence>
<evidence type="ECO:0000259" key="3">
    <source>
        <dbReference type="PROSITE" id="PS51782"/>
    </source>
</evidence>
<keyword evidence="2" id="KW-0732">Signal</keyword>